<comment type="catalytic activity">
    <reaction evidence="14">
        <text>L-threonyl-[protein] + ATP = O-phospho-L-threonyl-[protein] + ADP + H(+)</text>
        <dbReference type="Rhea" id="RHEA:46608"/>
        <dbReference type="Rhea" id="RHEA-COMP:11060"/>
        <dbReference type="Rhea" id="RHEA-COMP:11605"/>
        <dbReference type="ChEBI" id="CHEBI:15378"/>
        <dbReference type="ChEBI" id="CHEBI:30013"/>
        <dbReference type="ChEBI" id="CHEBI:30616"/>
        <dbReference type="ChEBI" id="CHEBI:61977"/>
        <dbReference type="ChEBI" id="CHEBI:456216"/>
        <dbReference type="EC" id="2.7.11.1"/>
    </reaction>
</comment>
<comment type="catalytic activity">
    <reaction evidence="15">
        <text>L-seryl-[protein] + ATP = O-phospho-L-seryl-[protein] + ADP + H(+)</text>
        <dbReference type="Rhea" id="RHEA:17989"/>
        <dbReference type="Rhea" id="RHEA-COMP:9863"/>
        <dbReference type="Rhea" id="RHEA-COMP:11604"/>
        <dbReference type="ChEBI" id="CHEBI:15378"/>
        <dbReference type="ChEBI" id="CHEBI:29999"/>
        <dbReference type="ChEBI" id="CHEBI:30616"/>
        <dbReference type="ChEBI" id="CHEBI:83421"/>
        <dbReference type="ChEBI" id="CHEBI:456216"/>
        <dbReference type="EC" id="2.7.11.1"/>
    </reaction>
</comment>
<evidence type="ECO:0000256" key="4">
    <source>
        <dbReference type="ARBA" id="ARBA00013948"/>
    </source>
</evidence>
<dbReference type="PROSITE" id="PS50011">
    <property type="entry name" value="PROTEIN_KINASE_DOM"/>
    <property type="match status" value="1"/>
</dbReference>
<dbReference type="Gene3D" id="1.10.510.10">
    <property type="entry name" value="Transferase(Phosphotransferase) domain 1"/>
    <property type="match status" value="1"/>
</dbReference>
<dbReference type="PANTHER" id="PTHR48013">
    <property type="entry name" value="DUAL SPECIFICITY MITOGEN-ACTIVATED PROTEIN KINASE KINASE 5-RELATED"/>
    <property type="match status" value="1"/>
</dbReference>
<organism evidence="17 18">
    <name type="scientific">Zymoseptoria tritici ST99CH_1A5</name>
    <dbReference type="NCBI Taxonomy" id="1276529"/>
    <lineage>
        <taxon>Eukaryota</taxon>
        <taxon>Fungi</taxon>
        <taxon>Dikarya</taxon>
        <taxon>Ascomycota</taxon>
        <taxon>Pezizomycotina</taxon>
        <taxon>Dothideomycetes</taxon>
        <taxon>Dothideomycetidae</taxon>
        <taxon>Mycosphaerellales</taxon>
        <taxon>Mycosphaerellaceae</taxon>
        <taxon>Zymoseptoria</taxon>
    </lineage>
</organism>
<evidence type="ECO:0000256" key="3">
    <source>
        <dbReference type="ARBA" id="ARBA00012513"/>
    </source>
</evidence>
<dbReference type="GO" id="GO:0004674">
    <property type="term" value="F:protein serine/threonine kinase activity"/>
    <property type="evidence" value="ECO:0007669"/>
    <property type="project" value="UniProtKB-EC"/>
</dbReference>
<keyword evidence="9" id="KW-0067">ATP-binding</keyword>
<gene>
    <name evidence="17" type="ORF">ZT1A5_G11541</name>
</gene>
<sequence>MEKEPEPERMVKVVRSHDDSIKLLSCRYRSSGYLTALMAALQDTNDEHARTPANHLKRKAELTGVMAAGPTRNRFVVPTQNALNHSLGLLRQPWWKIYEGLEYSSNQGSDNGAVILSRRIQRRDEPPDSLYVIQKEPYHLSDEVRTILKPMHDNIVTLYQVFHYEETLSFVYEEMDISLEQIFLLDVDPWSINPSQRDEQIASISQQVLTALWYVHEQLHISHGDVSIANILLSRTGTVKLANIGRSIMNAEPKTSDDCRAFAAIFVALSLPMEIKPSQDKLASTACDFHKALHNGNILDTLQHAYLRSAHPGELVKLVIRTMRVSYNPPDPY</sequence>
<keyword evidence="6" id="KW-0808">Transferase</keyword>
<accession>A0A1Y6M4V4</accession>
<evidence type="ECO:0000313" key="17">
    <source>
        <dbReference type="EMBL" id="SMY30091.1"/>
    </source>
</evidence>
<keyword evidence="8" id="KW-0418">Kinase</keyword>
<evidence type="ECO:0000256" key="13">
    <source>
        <dbReference type="ARBA" id="ARBA00038999"/>
    </source>
</evidence>
<evidence type="ECO:0000256" key="2">
    <source>
        <dbReference type="ARBA" id="ARBA00011534"/>
    </source>
</evidence>
<evidence type="ECO:0000256" key="1">
    <source>
        <dbReference type="ARBA" id="ARBA00003747"/>
    </source>
</evidence>
<evidence type="ECO:0000256" key="5">
    <source>
        <dbReference type="ARBA" id="ARBA00019973"/>
    </source>
</evidence>
<dbReference type="EMBL" id="LT882689">
    <property type="protein sequence ID" value="SMY30091.1"/>
    <property type="molecule type" value="Genomic_DNA"/>
</dbReference>
<evidence type="ECO:0000256" key="11">
    <source>
        <dbReference type="ARBA" id="ARBA00033194"/>
    </source>
</evidence>
<dbReference type="AlphaFoldDB" id="A0A1Y6M4V4"/>
<evidence type="ECO:0000256" key="6">
    <source>
        <dbReference type="ARBA" id="ARBA00022679"/>
    </source>
</evidence>
<dbReference type="PROSITE" id="PS00109">
    <property type="entry name" value="PROTEIN_KINASE_TYR"/>
    <property type="match status" value="1"/>
</dbReference>
<evidence type="ECO:0000256" key="7">
    <source>
        <dbReference type="ARBA" id="ARBA00022741"/>
    </source>
</evidence>
<dbReference type="Pfam" id="PF00069">
    <property type="entry name" value="Pkinase"/>
    <property type="match status" value="1"/>
</dbReference>
<dbReference type="EC" id="2.7.12.2" evidence="13"/>
<keyword evidence="7" id="KW-0547">Nucleotide-binding</keyword>
<evidence type="ECO:0000256" key="15">
    <source>
        <dbReference type="ARBA" id="ARBA00048679"/>
    </source>
</evidence>
<dbReference type="PANTHER" id="PTHR48013:SF28">
    <property type="entry name" value="DUAL SPECIFICITY MITOGEN-ACTIVATED PROTEIN KINASE KINASE SEK-1"/>
    <property type="match status" value="1"/>
</dbReference>
<evidence type="ECO:0000313" key="18">
    <source>
        <dbReference type="Proteomes" id="UP000215453"/>
    </source>
</evidence>
<comment type="subunit">
    <text evidence="2">Component of the EKC/KEOPS complex composed of at least BUD32, CGI121, GON7, KAE1 and PCC1; the whole complex dimerizes.</text>
</comment>
<dbReference type="EC" id="2.7.11.1" evidence="3"/>
<feature type="domain" description="Protein kinase" evidence="16">
    <location>
        <begin position="83"/>
        <end position="333"/>
    </location>
</feature>
<dbReference type="GO" id="GO:0004708">
    <property type="term" value="F:MAP kinase kinase activity"/>
    <property type="evidence" value="ECO:0007669"/>
    <property type="project" value="UniProtKB-EC"/>
</dbReference>
<dbReference type="InterPro" id="IPR000719">
    <property type="entry name" value="Prot_kinase_dom"/>
</dbReference>
<evidence type="ECO:0000256" key="8">
    <source>
        <dbReference type="ARBA" id="ARBA00022777"/>
    </source>
</evidence>
<evidence type="ECO:0000256" key="12">
    <source>
        <dbReference type="ARBA" id="ARBA00038035"/>
    </source>
</evidence>
<proteinExistence type="inferred from homology"/>
<reference evidence="17 18" key="1">
    <citation type="submission" date="2016-10" db="EMBL/GenBank/DDBJ databases">
        <authorList>
            <person name="Varghese N."/>
        </authorList>
    </citation>
    <scope>NUCLEOTIDE SEQUENCE [LARGE SCALE GENOMIC DNA]</scope>
</reference>
<protein>
    <recommendedName>
        <fullName evidence="5">EKC/KEOPS complex subunit BUD32</fullName>
        <ecNumber evidence="3">2.7.11.1</ecNumber>
        <ecNumber evidence="13">2.7.12.2</ecNumber>
    </recommendedName>
    <alternativeName>
        <fullName evidence="10 11">Atypical Serine/threonine protein kinase BUD32</fullName>
    </alternativeName>
    <alternativeName>
        <fullName evidence="4">EKC/KEOPS complex subunit bud32</fullName>
    </alternativeName>
</protein>
<dbReference type="GO" id="GO:0005524">
    <property type="term" value="F:ATP binding"/>
    <property type="evidence" value="ECO:0007669"/>
    <property type="project" value="UniProtKB-KW"/>
</dbReference>
<dbReference type="InterPro" id="IPR011009">
    <property type="entry name" value="Kinase-like_dom_sf"/>
</dbReference>
<evidence type="ECO:0000256" key="10">
    <source>
        <dbReference type="ARBA" id="ARBA00030980"/>
    </source>
</evidence>
<comment type="similarity">
    <text evidence="12">Belongs to the protein kinase superfamily. STE Ser/Thr protein kinase family. MAP kinase kinase subfamily.</text>
</comment>
<dbReference type="SUPFAM" id="SSF56112">
    <property type="entry name" value="Protein kinase-like (PK-like)"/>
    <property type="match status" value="1"/>
</dbReference>
<evidence type="ECO:0000256" key="14">
    <source>
        <dbReference type="ARBA" id="ARBA00047899"/>
    </source>
</evidence>
<comment type="function">
    <text evidence="1">Component of the EKC/KEOPS complex that is required for the formation of a threonylcarbamoyl group on adenosine at position 37 (t(6)A37) in tRNAs that read codons beginning with adenine. The complex is probably involved in the transfer of the threonylcarbamoyl moiety of threonylcarbamoyl-AMP (TC-AMP) to the N6 group of A37. BUD32 has ATPase activity in the context of the EKC/KEOPS complex and likely plays a supporting role to the catalytic subunit KAE1. The EKC/KEOPS complex also promotes both telomere uncapping and telomere elongation. The complex is required for efficient recruitment of transcriptional coactivators.</text>
</comment>
<dbReference type="InterPro" id="IPR008266">
    <property type="entry name" value="Tyr_kinase_AS"/>
</dbReference>
<evidence type="ECO:0000259" key="16">
    <source>
        <dbReference type="PROSITE" id="PS50011"/>
    </source>
</evidence>
<dbReference type="GO" id="GO:0051403">
    <property type="term" value="P:stress-activated MAPK cascade"/>
    <property type="evidence" value="ECO:0007669"/>
    <property type="project" value="TreeGrafter"/>
</dbReference>
<evidence type="ECO:0000256" key="9">
    <source>
        <dbReference type="ARBA" id="ARBA00022840"/>
    </source>
</evidence>
<dbReference type="Proteomes" id="UP000215453">
    <property type="component" value="Chromosome 14"/>
</dbReference>
<name>A0A1Y6M4V4_ZYMTR</name>